<dbReference type="Proteomes" id="UP000054196">
    <property type="component" value="Unassembled WGS sequence"/>
</dbReference>
<dbReference type="AlphaFoldDB" id="R7RZI9"/>
<feature type="region of interest" description="Disordered" evidence="1">
    <location>
        <begin position="294"/>
        <end position="324"/>
    </location>
</feature>
<dbReference type="eggNOG" id="ENOG502S8T4">
    <property type="taxonomic scope" value="Eukaryota"/>
</dbReference>
<dbReference type="KEGG" id="psq:PUNSTDRAFT_78217"/>
<dbReference type="GeneID" id="18885797"/>
<dbReference type="EMBL" id="JH687577">
    <property type="protein sequence ID" value="EIN03403.1"/>
    <property type="molecule type" value="Genomic_DNA"/>
</dbReference>
<accession>R7RZI9</accession>
<name>R7RZI9_PUNST</name>
<reference evidence="3" key="1">
    <citation type="journal article" date="2012" name="Science">
        <title>The Paleozoic origin of enzymatic lignin decomposition reconstructed from 31 fungal genomes.</title>
        <authorList>
            <person name="Floudas D."/>
            <person name="Binder M."/>
            <person name="Riley R."/>
            <person name="Barry K."/>
            <person name="Blanchette R.A."/>
            <person name="Henrissat B."/>
            <person name="Martinez A.T."/>
            <person name="Otillar R."/>
            <person name="Spatafora J.W."/>
            <person name="Yadav J.S."/>
            <person name="Aerts A."/>
            <person name="Benoit I."/>
            <person name="Boyd A."/>
            <person name="Carlson A."/>
            <person name="Copeland A."/>
            <person name="Coutinho P.M."/>
            <person name="de Vries R.P."/>
            <person name="Ferreira P."/>
            <person name="Findley K."/>
            <person name="Foster B."/>
            <person name="Gaskell J."/>
            <person name="Glotzer D."/>
            <person name="Gorecki P."/>
            <person name="Heitman J."/>
            <person name="Hesse C."/>
            <person name="Hori C."/>
            <person name="Igarashi K."/>
            <person name="Jurgens J.A."/>
            <person name="Kallen N."/>
            <person name="Kersten P."/>
            <person name="Kohler A."/>
            <person name="Kuees U."/>
            <person name="Kumar T.K.A."/>
            <person name="Kuo A."/>
            <person name="LaButti K."/>
            <person name="Larrondo L.F."/>
            <person name="Lindquist E."/>
            <person name="Ling A."/>
            <person name="Lombard V."/>
            <person name="Lucas S."/>
            <person name="Lundell T."/>
            <person name="Martin R."/>
            <person name="McLaughlin D.J."/>
            <person name="Morgenstern I."/>
            <person name="Morin E."/>
            <person name="Murat C."/>
            <person name="Nagy L.G."/>
            <person name="Nolan M."/>
            <person name="Ohm R.A."/>
            <person name="Patyshakuliyeva A."/>
            <person name="Rokas A."/>
            <person name="Ruiz-Duenas F.J."/>
            <person name="Sabat G."/>
            <person name="Salamov A."/>
            <person name="Samejima M."/>
            <person name="Schmutz J."/>
            <person name="Slot J.C."/>
            <person name="St John F."/>
            <person name="Stenlid J."/>
            <person name="Sun H."/>
            <person name="Sun S."/>
            <person name="Syed K."/>
            <person name="Tsang A."/>
            <person name="Wiebenga A."/>
            <person name="Young D."/>
            <person name="Pisabarro A."/>
            <person name="Eastwood D.C."/>
            <person name="Martin F."/>
            <person name="Cullen D."/>
            <person name="Grigoriev I.V."/>
            <person name="Hibbett D.S."/>
        </authorList>
    </citation>
    <scope>NUCLEOTIDE SEQUENCE [LARGE SCALE GENOMIC DNA]</scope>
    <source>
        <strain evidence="3">HHB-11173 SS5</strain>
    </source>
</reference>
<dbReference type="PANTHER" id="PTHR47266">
    <property type="entry name" value="ENDONUCLEASE-RELATED"/>
    <property type="match status" value="1"/>
</dbReference>
<feature type="compositionally biased region" description="Acidic residues" evidence="1">
    <location>
        <begin position="309"/>
        <end position="324"/>
    </location>
</feature>
<dbReference type="OrthoDB" id="444848at2759"/>
<sequence length="324" mass="37887">MYQDVQHHVQTCHQCQIRSTKKVDVPLAIRVPSTIFTRIYVDIMFMPKAQGYRYIVAARDDLTQAAEGRALKRADAASLRKFFWQEIICRYERGHFIIREAILKSCNGNINQWPEKVHHAFFADKVLTRESTGFSPFYMMHGVDPVLPFDLTEVTYMIEGWKTGMSRTELLALRIRQLEKRPEDLQRAATRVKNTRLRSKQRWEELYEHRFLKDPPKDGDLVLLRNTAIEKSHNRKAKPRYLGPFQVIGKSKGGSYVIRELDGTFIRRGVAPFRILPYRARMQEYVPAAELREDPFERDDVMDTGSNEFEAEQFHEEDESDGEG</sequence>
<evidence type="ECO:0000256" key="1">
    <source>
        <dbReference type="SAM" id="MobiDB-lite"/>
    </source>
</evidence>
<dbReference type="Gene3D" id="3.30.420.10">
    <property type="entry name" value="Ribonuclease H-like superfamily/Ribonuclease H"/>
    <property type="match status" value="2"/>
</dbReference>
<dbReference type="HOGENOM" id="CLU_000384_22_1_1"/>
<dbReference type="InterPro" id="IPR012337">
    <property type="entry name" value="RNaseH-like_sf"/>
</dbReference>
<gene>
    <name evidence="2" type="ORF">PUNSTDRAFT_78217</name>
</gene>
<proteinExistence type="predicted"/>
<dbReference type="InterPro" id="IPR036397">
    <property type="entry name" value="RNaseH_sf"/>
</dbReference>
<dbReference type="InterPro" id="IPR052160">
    <property type="entry name" value="Gypsy_RT_Integrase-like"/>
</dbReference>
<evidence type="ECO:0008006" key="4">
    <source>
        <dbReference type="Google" id="ProtNLM"/>
    </source>
</evidence>
<organism evidence="2 3">
    <name type="scientific">Punctularia strigosozonata (strain HHB-11173)</name>
    <name type="common">White-rot fungus</name>
    <dbReference type="NCBI Taxonomy" id="741275"/>
    <lineage>
        <taxon>Eukaryota</taxon>
        <taxon>Fungi</taxon>
        <taxon>Dikarya</taxon>
        <taxon>Basidiomycota</taxon>
        <taxon>Agaricomycotina</taxon>
        <taxon>Agaricomycetes</taxon>
        <taxon>Corticiales</taxon>
        <taxon>Punctulariaceae</taxon>
        <taxon>Punctularia</taxon>
    </lineage>
</organism>
<protein>
    <recommendedName>
        <fullName evidence="4">Integrase zinc-binding domain-containing protein</fullName>
    </recommendedName>
</protein>
<evidence type="ECO:0000313" key="3">
    <source>
        <dbReference type="Proteomes" id="UP000054196"/>
    </source>
</evidence>
<keyword evidence="3" id="KW-1185">Reference proteome</keyword>
<dbReference type="SUPFAM" id="SSF53098">
    <property type="entry name" value="Ribonuclease H-like"/>
    <property type="match status" value="1"/>
</dbReference>
<dbReference type="GO" id="GO:0003676">
    <property type="term" value="F:nucleic acid binding"/>
    <property type="evidence" value="ECO:0007669"/>
    <property type="project" value="InterPro"/>
</dbReference>
<dbReference type="RefSeq" id="XP_007389366.1">
    <property type="nucleotide sequence ID" value="XM_007389304.1"/>
</dbReference>
<evidence type="ECO:0000313" key="2">
    <source>
        <dbReference type="EMBL" id="EIN03403.1"/>
    </source>
</evidence>